<dbReference type="PANTHER" id="PTHR44858:SF1">
    <property type="entry name" value="UDP-N-ACETYLGLUCOSAMINE--PEPTIDE N-ACETYLGLUCOSAMINYLTRANSFERASE SPINDLY-RELATED"/>
    <property type="match status" value="1"/>
</dbReference>
<evidence type="ECO:0000313" key="5">
    <source>
        <dbReference type="Proteomes" id="UP000290649"/>
    </source>
</evidence>
<dbReference type="AlphaFoldDB" id="A0A4Q0VWH6"/>
<dbReference type="PANTHER" id="PTHR44858">
    <property type="entry name" value="TETRATRICOPEPTIDE REPEAT PROTEIN 6"/>
    <property type="match status" value="1"/>
</dbReference>
<dbReference type="EMBL" id="QOUX01000023">
    <property type="protein sequence ID" value="RXJ02593.1"/>
    <property type="molecule type" value="Genomic_DNA"/>
</dbReference>
<dbReference type="OrthoDB" id="2953887at2"/>
<dbReference type="Pfam" id="PF14559">
    <property type="entry name" value="TPR_19"/>
    <property type="match status" value="1"/>
</dbReference>
<sequence>MGGKGVFTMKRNQTKKNKIKKSPLIGTQERLSSFQKKSPHKFRQVFEYHQHGQRKLTEGNVGEAKGSFENALSIYPEYIPAQNYLAVIYGMLGNFKEAFQFVKKVIKLDDRNVFALIQGAIFLFRLQRGKEAESYAQTALASYQEREGIDPYHDYDMLQKLVEMFSVLRLDKEICELYTKRKQQLSAISLYRSALAISNEKNYEEALLALRSIKGDQALAEKSTYLAQSIELFMEESIRVPLLFAEEDSGFEQLMAVYRLFVGEEKQKQVSLDYLNSHSDKWTVESSKKLLVSSRIEDWLKKAILSNLADIGETEKPVTVLLGGVMQEISLTPIELTLDEEMSDLFRIAKENVIEGNIQEAIEKFTTIEQSSPTYVPVYVELANSYLVLNQFDDAKRNLDKALEIAPITIVLLALSKYYVAVAEYQKSFDQLTRFDTRELENNSDVHEAIELKTRVTLELFGLEKAKELFELEKQKFQLVLNDWDSLQNRIDELFSSQELVAETRNKEDINEHLEKLKKDELVAIVKEYNIRGYSKLNKSGLIELIKTHIYDKGLWNK</sequence>
<dbReference type="InterPro" id="IPR019734">
    <property type="entry name" value="TPR_rpt"/>
</dbReference>
<dbReference type="Proteomes" id="UP000290649">
    <property type="component" value="Unassembled WGS sequence"/>
</dbReference>
<dbReference type="SMART" id="SM00028">
    <property type="entry name" value="TPR"/>
    <property type="match status" value="3"/>
</dbReference>
<name>A0A4Q0VWH6_9BACI</name>
<evidence type="ECO:0000313" key="4">
    <source>
        <dbReference type="EMBL" id="RXJ02593.1"/>
    </source>
</evidence>
<dbReference type="Gene3D" id="1.25.40.10">
    <property type="entry name" value="Tetratricopeptide repeat domain"/>
    <property type="match status" value="2"/>
</dbReference>
<keyword evidence="2 3" id="KW-0802">TPR repeat</keyword>
<feature type="repeat" description="TPR" evidence="3">
    <location>
        <begin position="79"/>
        <end position="112"/>
    </location>
</feature>
<accession>A0A4Q0VWH6</accession>
<gene>
    <name evidence="4" type="ORF">DS745_06385</name>
</gene>
<keyword evidence="5" id="KW-1185">Reference proteome</keyword>
<protein>
    <recommendedName>
        <fullName evidence="6">Tetratricopeptide repeat protein</fullName>
    </recommendedName>
</protein>
<reference evidence="4 5" key="1">
    <citation type="journal article" date="2019" name="Int. J. Syst. Evol. Microbiol.">
        <title>Anaerobacillus alkaliphilus sp. nov., a novel alkaliphilic and moderately halophilic bacterium.</title>
        <authorList>
            <person name="Borsodi A.K."/>
            <person name="Aszalos J.M."/>
            <person name="Bihari P."/>
            <person name="Nagy I."/>
            <person name="Schumann P."/>
            <person name="Sproer C."/>
            <person name="Kovacs A.L."/>
            <person name="Boka K."/>
            <person name="Dobosy P."/>
            <person name="Ovari M."/>
            <person name="Szili-Kovacs T."/>
            <person name="Toth E."/>
        </authorList>
    </citation>
    <scope>NUCLEOTIDE SEQUENCE [LARGE SCALE GENOMIC DNA]</scope>
    <source>
        <strain evidence="4 5">B16-10</strain>
    </source>
</reference>
<evidence type="ECO:0000256" key="1">
    <source>
        <dbReference type="ARBA" id="ARBA00022737"/>
    </source>
</evidence>
<organism evidence="4 5">
    <name type="scientific">Anaerobacillus alkaliphilus</name>
    <dbReference type="NCBI Taxonomy" id="1548597"/>
    <lineage>
        <taxon>Bacteria</taxon>
        <taxon>Bacillati</taxon>
        <taxon>Bacillota</taxon>
        <taxon>Bacilli</taxon>
        <taxon>Bacillales</taxon>
        <taxon>Bacillaceae</taxon>
        <taxon>Anaerobacillus</taxon>
    </lineage>
</organism>
<comment type="caution">
    <text evidence="4">The sequence shown here is derived from an EMBL/GenBank/DDBJ whole genome shotgun (WGS) entry which is preliminary data.</text>
</comment>
<proteinExistence type="predicted"/>
<keyword evidence="1" id="KW-0677">Repeat</keyword>
<evidence type="ECO:0008006" key="6">
    <source>
        <dbReference type="Google" id="ProtNLM"/>
    </source>
</evidence>
<evidence type="ECO:0000256" key="2">
    <source>
        <dbReference type="ARBA" id="ARBA00022803"/>
    </source>
</evidence>
<evidence type="ECO:0000256" key="3">
    <source>
        <dbReference type="PROSITE-ProRule" id="PRU00339"/>
    </source>
</evidence>
<feature type="repeat" description="TPR" evidence="3">
    <location>
        <begin position="376"/>
        <end position="409"/>
    </location>
</feature>
<dbReference type="InterPro" id="IPR050498">
    <property type="entry name" value="Ycf3"/>
</dbReference>
<dbReference type="SUPFAM" id="SSF48452">
    <property type="entry name" value="TPR-like"/>
    <property type="match status" value="2"/>
</dbReference>
<dbReference type="InterPro" id="IPR011990">
    <property type="entry name" value="TPR-like_helical_dom_sf"/>
</dbReference>
<dbReference type="PROSITE" id="PS50005">
    <property type="entry name" value="TPR"/>
    <property type="match status" value="2"/>
</dbReference>